<evidence type="ECO:0000313" key="1">
    <source>
        <dbReference type="EMBL" id="CAG8833158.1"/>
    </source>
</evidence>
<dbReference type="EMBL" id="CAJVQC010105740">
    <property type="protein sequence ID" value="CAG8833158.1"/>
    <property type="molecule type" value="Genomic_DNA"/>
</dbReference>
<reference evidence="1" key="1">
    <citation type="submission" date="2021-06" db="EMBL/GenBank/DDBJ databases">
        <authorList>
            <person name="Kallberg Y."/>
            <person name="Tangrot J."/>
            <person name="Rosling A."/>
        </authorList>
    </citation>
    <scope>NUCLEOTIDE SEQUENCE</scope>
    <source>
        <strain evidence="1">MA461A</strain>
    </source>
</reference>
<gene>
    <name evidence="1" type="ORF">RPERSI_LOCUS28725</name>
</gene>
<keyword evidence="2" id="KW-1185">Reference proteome</keyword>
<proteinExistence type="predicted"/>
<comment type="caution">
    <text evidence="1">The sequence shown here is derived from an EMBL/GenBank/DDBJ whole genome shotgun (WGS) entry which is preliminary data.</text>
</comment>
<accession>A0ACA9SA38</accession>
<feature type="non-terminal residue" evidence="1">
    <location>
        <position position="82"/>
    </location>
</feature>
<feature type="non-terminal residue" evidence="1">
    <location>
        <position position="1"/>
    </location>
</feature>
<evidence type="ECO:0000313" key="2">
    <source>
        <dbReference type="Proteomes" id="UP000789920"/>
    </source>
</evidence>
<dbReference type="Proteomes" id="UP000789920">
    <property type="component" value="Unassembled WGS sequence"/>
</dbReference>
<organism evidence="1 2">
    <name type="scientific">Racocetra persica</name>
    <dbReference type="NCBI Taxonomy" id="160502"/>
    <lineage>
        <taxon>Eukaryota</taxon>
        <taxon>Fungi</taxon>
        <taxon>Fungi incertae sedis</taxon>
        <taxon>Mucoromycota</taxon>
        <taxon>Glomeromycotina</taxon>
        <taxon>Glomeromycetes</taxon>
        <taxon>Diversisporales</taxon>
        <taxon>Gigasporaceae</taxon>
        <taxon>Racocetra</taxon>
    </lineage>
</organism>
<name>A0ACA9SA38_9GLOM</name>
<protein>
    <submittedName>
        <fullName evidence="1">21253_t:CDS:1</fullName>
    </submittedName>
</protein>
<sequence length="82" mass="9531">TLIGLDNNVNEVQNKLDTIIQELNILRIRQPNHIHTQRVEPNHLYDPLIGQMSRGSENYPILRKFLNNCVDVACKPIRDDQN</sequence>